<accession>A0A7W3QNS2</accession>
<comment type="caution">
    <text evidence="1">The sequence shown here is derived from an EMBL/GenBank/DDBJ whole genome shotgun (WGS) entry which is preliminary data.</text>
</comment>
<evidence type="ECO:0000313" key="2">
    <source>
        <dbReference type="Proteomes" id="UP000572680"/>
    </source>
</evidence>
<proteinExistence type="predicted"/>
<dbReference type="AlphaFoldDB" id="A0A7W3QNS2"/>
<organism evidence="1 2">
    <name type="scientific">Actinomadura namibiensis</name>
    <dbReference type="NCBI Taxonomy" id="182080"/>
    <lineage>
        <taxon>Bacteria</taxon>
        <taxon>Bacillati</taxon>
        <taxon>Actinomycetota</taxon>
        <taxon>Actinomycetes</taxon>
        <taxon>Streptosporangiales</taxon>
        <taxon>Thermomonosporaceae</taxon>
        <taxon>Actinomadura</taxon>
    </lineage>
</organism>
<name>A0A7W3QNS2_ACTNM</name>
<protein>
    <submittedName>
        <fullName evidence="1">Uncharacterized protein</fullName>
    </submittedName>
</protein>
<keyword evidence="2" id="KW-1185">Reference proteome</keyword>
<evidence type="ECO:0000313" key="1">
    <source>
        <dbReference type="EMBL" id="MBA8953935.1"/>
    </source>
</evidence>
<reference evidence="1 2" key="1">
    <citation type="submission" date="2020-08" db="EMBL/GenBank/DDBJ databases">
        <title>Genomic Encyclopedia of Type Strains, Phase IV (KMG-IV): sequencing the most valuable type-strain genomes for metagenomic binning, comparative biology and taxonomic classification.</title>
        <authorList>
            <person name="Goeker M."/>
        </authorList>
    </citation>
    <scope>NUCLEOTIDE SEQUENCE [LARGE SCALE GENOMIC DNA]</scope>
    <source>
        <strain evidence="1 2">DSM 44197</strain>
    </source>
</reference>
<sequence>MSIMTRSVPACTRLPDRPEPPGPACLACHDTGQMWNPPAGPIPCPLCTPPPVRRADIAARPGGEHR</sequence>
<dbReference type="EMBL" id="JACJIA010000008">
    <property type="protein sequence ID" value="MBA8953935.1"/>
    <property type="molecule type" value="Genomic_DNA"/>
</dbReference>
<dbReference type="Proteomes" id="UP000572680">
    <property type="component" value="Unassembled WGS sequence"/>
</dbReference>
<dbReference type="RefSeq" id="WP_182846097.1">
    <property type="nucleotide sequence ID" value="NZ_BAAALP010000001.1"/>
</dbReference>
<gene>
    <name evidence="1" type="ORF">HNR61_005589</name>
</gene>